<comment type="caution">
    <text evidence="2">The sequence shown here is derived from an EMBL/GenBank/DDBJ whole genome shotgun (WGS) entry which is preliminary data.</text>
</comment>
<dbReference type="STRING" id="797515.HMPREF9103_02830"/>
<dbReference type="Proteomes" id="UP000004625">
    <property type="component" value="Unassembled WGS sequence"/>
</dbReference>
<keyword evidence="1" id="KW-0812">Transmembrane</keyword>
<feature type="transmembrane region" description="Helical" evidence="1">
    <location>
        <begin position="134"/>
        <end position="154"/>
    </location>
</feature>
<dbReference type="PATRIC" id="fig|797515.3.peg.2576"/>
<dbReference type="AlphaFoldDB" id="G9ZSR6"/>
<accession>G9ZSR6</accession>
<feature type="transmembrane region" description="Helical" evidence="1">
    <location>
        <begin position="52"/>
        <end position="70"/>
    </location>
</feature>
<dbReference type="HOGENOM" id="CLU_1545686_0_0_9"/>
<dbReference type="EMBL" id="AGEY01000197">
    <property type="protein sequence ID" value="EHL95633.1"/>
    <property type="molecule type" value="Genomic_DNA"/>
</dbReference>
<keyword evidence="3" id="KW-1185">Reference proteome</keyword>
<organism evidence="2 3">
    <name type="scientific">Lentilactobacillus parafarraginis F0439</name>
    <dbReference type="NCBI Taxonomy" id="797515"/>
    <lineage>
        <taxon>Bacteria</taxon>
        <taxon>Bacillati</taxon>
        <taxon>Bacillota</taxon>
        <taxon>Bacilli</taxon>
        <taxon>Lactobacillales</taxon>
        <taxon>Lactobacillaceae</taxon>
        <taxon>Lentilactobacillus</taxon>
    </lineage>
</organism>
<evidence type="ECO:0000313" key="3">
    <source>
        <dbReference type="Proteomes" id="UP000004625"/>
    </source>
</evidence>
<keyword evidence="1" id="KW-0472">Membrane</keyword>
<evidence type="ECO:0000313" key="2">
    <source>
        <dbReference type="EMBL" id="EHL95633.1"/>
    </source>
</evidence>
<proteinExistence type="predicted"/>
<name>G9ZSR6_9LACO</name>
<gene>
    <name evidence="2" type="ORF">HMPREF9103_02830</name>
</gene>
<protein>
    <submittedName>
        <fullName evidence="2">Uncharacterized protein</fullName>
    </submittedName>
</protein>
<keyword evidence="1" id="KW-1133">Transmembrane helix</keyword>
<sequence>MTAANFLLSLLRFFCEVSSVRRRVYQNFEFQLLCFTASLAILKWWMMASLRPVAVAISSLLVWGLMGLMIQTTLSKAPGRGLRGKPRARIVFFVNMVGLGIALLPFGFFGLSSYIKTAIPLTGNQFTWLTINRFWLIGWGGLVFLIYVVGALVFRRVNGNRIRLDDGSSVNRL</sequence>
<evidence type="ECO:0000256" key="1">
    <source>
        <dbReference type="SAM" id="Phobius"/>
    </source>
</evidence>
<reference evidence="2 3" key="1">
    <citation type="submission" date="2011-09" db="EMBL/GenBank/DDBJ databases">
        <authorList>
            <person name="Weinstock G."/>
            <person name="Sodergren E."/>
            <person name="Clifton S."/>
            <person name="Fulton L."/>
            <person name="Fulton B."/>
            <person name="Courtney L."/>
            <person name="Fronick C."/>
            <person name="Harrison M."/>
            <person name="Strong C."/>
            <person name="Farmer C."/>
            <person name="Delahaunty K."/>
            <person name="Markovic C."/>
            <person name="Hall O."/>
            <person name="Minx P."/>
            <person name="Tomlinson C."/>
            <person name="Mitreva M."/>
            <person name="Hou S."/>
            <person name="Chen J."/>
            <person name="Wollam A."/>
            <person name="Pepin K.H."/>
            <person name="Johnson M."/>
            <person name="Bhonagiri V."/>
            <person name="Zhang X."/>
            <person name="Suruliraj S."/>
            <person name="Warren W."/>
            <person name="Chinwalla A."/>
            <person name="Mardis E.R."/>
            <person name="Wilson R.K."/>
        </authorList>
    </citation>
    <scope>NUCLEOTIDE SEQUENCE [LARGE SCALE GENOMIC DNA]</scope>
    <source>
        <strain evidence="2 3">F0439</strain>
    </source>
</reference>
<feature type="transmembrane region" description="Helical" evidence="1">
    <location>
        <begin position="90"/>
        <end position="114"/>
    </location>
</feature>